<keyword evidence="2 6" id="KW-0378">Hydrolase</keyword>
<dbReference type="OrthoDB" id="9765670at2"/>
<dbReference type="InterPro" id="IPR027417">
    <property type="entry name" value="P-loop_NTPase"/>
</dbReference>
<dbReference type="InterPro" id="IPR000212">
    <property type="entry name" value="DNA_helicase_UvrD/REP"/>
</dbReference>
<dbReference type="InterPro" id="IPR014016">
    <property type="entry name" value="UvrD-like_ATP-bd"/>
</dbReference>
<evidence type="ECO:0000256" key="4">
    <source>
        <dbReference type="ARBA" id="ARBA00022840"/>
    </source>
</evidence>
<dbReference type="GO" id="GO:0005524">
    <property type="term" value="F:ATP binding"/>
    <property type="evidence" value="ECO:0007669"/>
    <property type="project" value="UniProtKB-UniRule"/>
</dbReference>
<dbReference type="GO" id="GO:0016787">
    <property type="term" value="F:hydrolase activity"/>
    <property type="evidence" value="ECO:0007669"/>
    <property type="project" value="UniProtKB-UniRule"/>
</dbReference>
<dbReference type="Pfam" id="PF13538">
    <property type="entry name" value="UvrD_C_2"/>
    <property type="match status" value="1"/>
</dbReference>
<evidence type="ECO:0000256" key="3">
    <source>
        <dbReference type="ARBA" id="ARBA00022806"/>
    </source>
</evidence>
<accession>A0A2S7SYD6</accession>
<evidence type="ECO:0000256" key="1">
    <source>
        <dbReference type="ARBA" id="ARBA00022741"/>
    </source>
</evidence>
<keyword evidence="1 6" id="KW-0547">Nucleotide-binding</keyword>
<dbReference type="Pfam" id="PF00580">
    <property type="entry name" value="UvrD-helicase"/>
    <property type="match status" value="1"/>
</dbReference>
<dbReference type="Proteomes" id="UP000239872">
    <property type="component" value="Unassembled WGS sequence"/>
</dbReference>
<evidence type="ECO:0000313" key="9">
    <source>
        <dbReference type="Proteomes" id="UP000239872"/>
    </source>
</evidence>
<proteinExistence type="predicted"/>
<dbReference type="GO" id="GO:0000725">
    <property type="term" value="P:recombinational repair"/>
    <property type="evidence" value="ECO:0007669"/>
    <property type="project" value="TreeGrafter"/>
</dbReference>
<evidence type="ECO:0000256" key="5">
    <source>
        <dbReference type="ARBA" id="ARBA00034923"/>
    </source>
</evidence>
<dbReference type="AlphaFoldDB" id="A0A2S7SYD6"/>
<dbReference type="PANTHER" id="PTHR11070">
    <property type="entry name" value="UVRD / RECB / PCRA DNA HELICASE FAMILY MEMBER"/>
    <property type="match status" value="1"/>
</dbReference>
<dbReference type="GO" id="GO:0003677">
    <property type="term" value="F:DNA binding"/>
    <property type="evidence" value="ECO:0007669"/>
    <property type="project" value="InterPro"/>
</dbReference>
<dbReference type="PROSITE" id="PS51198">
    <property type="entry name" value="UVRD_HELICASE_ATP_BIND"/>
    <property type="match status" value="1"/>
</dbReference>
<organism evidence="8 9">
    <name type="scientific">Flavipsychrobacter stenotrophus</name>
    <dbReference type="NCBI Taxonomy" id="2077091"/>
    <lineage>
        <taxon>Bacteria</taxon>
        <taxon>Pseudomonadati</taxon>
        <taxon>Bacteroidota</taxon>
        <taxon>Chitinophagia</taxon>
        <taxon>Chitinophagales</taxon>
        <taxon>Chitinophagaceae</taxon>
        <taxon>Flavipsychrobacter</taxon>
    </lineage>
</organism>
<feature type="binding site" evidence="6">
    <location>
        <begin position="29"/>
        <end position="36"/>
    </location>
    <ligand>
        <name>ATP</name>
        <dbReference type="ChEBI" id="CHEBI:30616"/>
    </ligand>
</feature>
<evidence type="ECO:0000313" key="8">
    <source>
        <dbReference type="EMBL" id="PQJ11960.1"/>
    </source>
</evidence>
<keyword evidence="4 6" id="KW-0067">ATP-binding</keyword>
<dbReference type="Gene3D" id="3.40.50.300">
    <property type="entry name" value="P-loop containing nucleotide triphosphate hydrolases"/>
    <property type="match status" value="2"/>
</dbReference>
<comment type="caution">
    <text evidence="8">The sequence shown here is derived from an EMBL/GenBank/DDBJ whole genome shotgun (WGS) entry which is preliminary data.</text>
</comment>
<dbReference type="InterPro" id="IPR027785">
    <property type="entry name" value="UvrD-like_helicase_C"/>
</dbReference>
<keyword evidence="3 6" id="KW-0347">Helicase</keyword>
<evidence type="ECO:0000256" key="2">
    <source>
        <dbReference type="ARBA" id="ARBA00022801"/>
    </source>
</evidence>
<dbReference type="SUPFAM" id="SSF52540">
    <property type="entry name" value="P-loop containing nucleoside triphosphate hydrolases"/>
    <property type="match status" value="1"/>
</dbReference>
<gene>
    <name evidence="8" type="ORF">CJD36_009210</name>
</gene>
<feature type="domain" description="UvrD-like helicase ATP-binding" evidence="7">
    <location>
        <begin position="8"/>
        <end position="300"/>
    </location>
</feature>
<name>A0A2S7SYD6_9BACT</name>
<reference evidence="8 9" key="1">
    <citation type="submission" date="2018-01" db="EMBL/GenBank/DDBJ databases">
        <title>A novel member of the phylum Bacteroidetes isolated from glacier ice.</title>
        <authorList>
            <person name="Liu Q."/>
            <person name="Xin Y.-H."/>
        </authorList>
    </citation>
    <scope>NUCLEOTIDE SEQUENCE [LARGE SCALE GENOMIC DNA]</scope>
    <source>
        <strain evidence="8 9">RB1R16</strain>
    </source>
</reference>
<dbReference type="PANTHER" id="PTHR11070:SF2">
    <property type="entry name" value="ATP-DEPENDENT DNA HELICASE SRS2"/>
    <property type="match status" value="1"/>
</dbReference>
<evidence type="ECO:0000259" key="7">
    <source>
        <dbReference type="PROSITE" id="PS51198"/>
    </source>
</evidence>
<dbReference type="GO" id="GO:0043138">
    <property type="term" value="F:3'-5' DNA helicase activity"/>
    <property type="evidence" value="ECO:0007669"/>
    <property type="project" value="TreeGrafter"/>
</dbReference>
<dbReference type="RefSeq" id="WP_105038840.1">
    <property type="nucleotide sequence ID" value="NZ_PPSL01000002.1"/>
</dbReference>
<evidence type="ECO:0000256" key="6">
    <source>
        <dbReference type="PROSITE-ProRule" id="PRU00560"/>
    </source>
</evidence>
<keyword evidence="9" id="KW-1185">Reference proteome</keyword>
<sequence length="521" mass="59531">MNTSFSPSKYQADIFNWISHEKGNAIVNAVAGAGKTTTLVEASKSINSNKLFFAAFNKHIVQNLKKKLPDSVICKTIHAIGFNCLLRKFNNTKPKVNENKYRALCREAAKKVHEQLKVQFDNKLATWNKGGNVDEDFPDEPPSAEEVQSQLEKLINLSRCTLADIDSTEDMNDLVSHFSIDCPVPLENILYIVKFILDTGEEVARDSQEVDYTDMLWLTYKWKLKVETYDWIFVDEAQDLNAVQLHLILKMSNDGTRFLFVGDPQQAIYGFSGADSRSFSKIKEDTNAHEFPLSICYRCPKTVVSLAKLIVPTIEENPQAIDGEVIDITELDIIAVLRERDLVLCRSTEPLVRLCFKLLSKKIQAVIKGKDIGKSLVSIIEEMEKLDNFSFNTFLDFANQYQEEKVRKLKQKPDTEKQIVNITDQVASIATCYVSFKCNTVQEFKKELTNLFSDEEAAVTLCTIHRAKGLEQDRVFILYYEQLPLKWEGQKDWQLEQEINLQYVAITRAKQQLYLVSEVAD</sequence>
<dbReference type="EMBL" id="PPSL01000002">
    <property type="protein sequence ID" value="PQJ11960.1"/>
    <property type="molecule type" value="Genomic_DNA"/>
</dbReference>
<protein>
    <recommendedName>
        <fullName evidence="5">DNA 3'-5' helicase II</fullName>
    </recommendedName>
</protein>